<keyword evidence="11" id="KW-1185">Reference proteome</keyword>
<dbReference type="InterPro" id="IPR036396">
    <property type="entry name" value="Cyt_P450_sf"/>
</dbReference>
<evidence type="ECO:0008006" key="12">
    <source>
        <dbReference type="Google" id="ProtNLM"/>
    </source>
</evidence>
<keyword evidence="5 7" id="KW-0408">Iron</keyword>
<evidence type="ECO:0000256" key="4">
    <source>
        <dbReference type="ARBA" id="ARBA00023002"/>
    </source>
</evidence>
<comment type="cofactor">
    <cofactor evidence="7">
        <name>heme</name>
        <dbReference type="ChEBI" id="CHEBI:30413"/>
    </cofactor>
</comment>
<dbReference type="CDD" id="cd11072">
    <property type="entry name" value="CYP71-like"/>
    <property type="match status" value="1"/>
</dbReference>
<evidence type="ECO:0000256" key="3">
    <source>
        <dbReference type="ARBA" id="ARBA00022723"/>
    </source>
</evidence>
<keyword evidence="9" id="KW-0472">Membrane</keyword>
<dbReference type="Pfam" id="PF00067">
    <property type="entry name" value="p450"/>
    <property type="match status" value="1"/>
</dbReference>
<dbReference type="AlphaFoldDB" id="A0AAV7E6W7"/>
<dbReference type="PRINTS" id="PR00385">
    <property type="entry name" value="P450"/>
</dbReference>
<dbReference type="PANTHER" id="PTHR47955">
    <property type="entry name" value="CYTOCHROME P450 FAMILY 71 PROTEIN"/>
    <property type="match status" value="1"/>
</dbReference>
<keyword evidence="4 8" id="KW-0560">Oxidoreductase</keyword>
<keyword evidence="3 7" id="KW-0479">Metal-binding</keyword>
<evidence type="ECO:0000256" key="7">
    <source>
        <dbReference type="PIRSR" id="PIRSR602401-1"/>
    </source>
</evidence>
<feature type="transmembrane region" description="Helical" evidence="9">
    <location>
        <begin position="6"/>
        <end position="22"/>
    </location>
</feature>
<proteinExistence type="inferred from homology"/>
<reference evidence="10 11" key="1">
    <citation type="submission" date="2021-07" db="EMBL/GenBank/DDBJ databases">
        <title>The Aristolochia fimbriata genome: insights into angiosperm evolution, floral development and chemical biosynthesis.</title>
        <authorList>
            <person name="Jiao Y."/>
        </authorList>
    </citation>
    <scope>NUCLEOTIDE SEQUENCE [LARGE SCALE GENOMIC DNA]</scope>
    <source>
        <strain evidence="10">IBCAS-2021</strain>
        <tissue evidence="10">Leaf</tissue>
    </source>
</reference>
<keyword evidence="6 8" id="KW-0503">Monooxygenase</keyword>
<organism evidence="10 11">
    <name type="scientific">Aristolochia fimbriata</name>
    <name type="common">White veined hardy Dutchman's pipe vine</name>
    <dbReference type="NCBI Taxonomy" id="158543"/>
    <lineage>
        <taxon>Eukaryota</taxon>
        <taxon>Viridiplantae</taxon>
        <taxon>Streptophyta</taxon>
        <taxon>Embryophyta</taxon>
        <taxon>Tracheophyta</taxon>
        <taxon>Spermatophyta</taxon>
        <taxon>Magnoliopsida</taxon>
        <taxon>Magnoliidae</taxon>
        <taxon>Piperales</taxon>
        <taxon>Aristolochiaceae</taxon>
        <taxon>Aristolochia</taxon>
    </lineage>
</organism>
<dbReference type="InterPro" id="IPR017972">
    <property type="entry name" value="Cyt_P450_CS"/>
</dbReference>
<dbReference type="InterPro" id="IPR001128">
    <property type="entry name" value="Cyt_P450"/>
</dbReference>
<dbReference type="Gene3D" id="1.10.630.10">
    <property type="entry name" value="Cytochrome P450"/>
    <property type="match status" value="1"/>
</dbReference>
<dbReference type="PANTHER" id="PTHR47955:SF8">
    <property type="entry name" value="CYTOCHROME P450 71D11-LIKE"/>
    <property type="match status" value="1"/>
</dbReference>
<evidence type="ECO:0000256" key="8">
    <source>
        <dbReference type="RuleBase" id="RU000461"/>
    </source>
</evidence>
<name>A0AAV7E6W7_ARIFI</name>
<dbReference type="GO" id="GO:0005506">
    <property type="term" value="F:iron ion binding"/>
    <property type="evidence" value="ECO:0007669"/>
    <property type="project" value="InterPro"/>
</dbReference>
<protein>
    <recommendedName>
        <fullName evidence="12">Cytochrome P450</fullName>
    </recommendedName>
</protein>
<dbReference type="InterPro" id="IPR002401">
    <property type="entry name" value="Cyt_P450_E_grp-I"/>
</dbReference>
<feature type="binding site" description="axial binding residue" evidence="7">
    <location>
        <position position="450"/>
    </location>
    <ligand>
        <name>heme</name>
        <dbReference type="ChEBI" id="CHEBI:30413"/>
    </ligand>
    <ligandPart>
        <name>Fe</name>
        <dbReference type="ChEBI" id="CHEBI:18248"/>
    </ligandPart>
</feature>
<keyword evidence="9" id="KW-0812">Transmembrane</keyword>
<evidence type="ECO:0000256" key="9">
    <source>
        <dbReference type="SAM" id="Phobius"/>
    </source>
</evidence>
<dbReference type="GO" id="GO:0004497">
    <property type="term" value="F:monooxygenase activity"/>
    <property type="evidence" value="ECO:0007669"/>
    <property type="project" value="UniProtKB-KW"/>
</dbReference>
<gene>
    <name evidence="10" type="ORF">H6P81_014906</name>
</gene>
<evidence type="ECO:0000256" key="2">
    <source>
        <dbReference type="ARBA" id="ARBA00022617"/>
    </source>
</evidence>
<dbReference type="PRINTS" id="PR00463">
    <property type="entry name" value="EP450I"/>
</dbReference>
<dbReference type="EMBL" id="JAINDJ010000006">
    <property type="protein sequence ID" value="KAG9443566.1"/>
    <property type="molecule type" value="Genomic_DNA"/>
</dbReference>
<evidence type="ECO:0000313" key="11">
    <source>
        <dbReference type="Proteomes" id="UP000825729"/>
    </source>
</evidence>
<dbReference type="PROSITE" id="PS00086">
    <property type="entry name" value="CYTOCHROME_P450"/>
    <property type="match status" value="1"/>
</dbReference>
<evidence type="ECO:0000256" key="6">
    <source>
        <dbReference type="ARBA" id="ARBA00023033"/>
    </source>
</evidence>
<keyword evidence="2 7" id="KW-0349">Heme</keyword>
<accession>A0AAV7E6W7</accession>
<evidence type="ECO:0000256" key="5">
    <source>
        <dbReference type="ARBA" id="ARBA00023004"/>
    </source>
</evidence>
<dbReference type="SUPFAM" id="SSF48264">
    <property type="entry name" value="Cytochrome P450"/>
    <property type="match status" value="1"/>
</dbReference>
<comment type="caution">
    <text evidence="10">The sequence shown here is derived from an EMBL/GenBank/DDBJ whole genome shotgun (WGS) entry which is preliminary data.</text>
</comment>
<keyword evidence="9" id="KW-1133">Transmembrane helix</keyword>
<dbReference type="FunFam" id="1.10.630.10:FF:000043">
    <property type="entry name" value="Cytochrome P450 99A2"/>
    <property type="match status" value="1"/>
</dbReference>
<evidence type="ECO:0000256" key="1">
    <source>
        <dbReference type="ARBA" id="ARBA00010617"/>
    </source>
</evidence>
<evidence type="ECO:0000313" key="10">
    <source>
        <dbReference type="EMBL" id="KAG9443566.1"/>
    </source>
</evidence>
<dbReference type="GO" id="GO:0020037">
    <property type="term" value="F:heme binding"/>
    <property type="evidence" value="ECO:0007669"/>
    <property type="project" value="InterPro"/>
</dbReference>
<dbReference type="GO" id="GO:0016705">
    <property type="term" value="F:oxidoreductase activity, acting on paired donors, with incorporation or reduction of molecular oxygen"/>
    <property type="evidence" value="ECO:0007669"/>
    <property type="project" value="InterPro"/>
</dbReference>
<dbReference type="Proteomes" id="UP000825729">
    <property type="component" value="Unassembled WGS sequence"/>
</dbReference>
<sequence length="515" mass="58546">MDHLPQVFLLLALFFFTFRIIFQRKQRGPIKGLLPPGPWKLPILGSLHHMVGSPLPHHTLRELSKRHGPLMHLQLGEVPTVVVSSAEAAKEVLKTQGLNFATRPEIPSMKLCSYGFKDIIMGPYGANWRQLRKICHSELLSAKRVESFGFIIEEEVSNLIRAVRASVEPKRAAAMINLSKLVCAAINNMTARSAFGDRSRHQEAFLVAMREGLRLAGGFNAADLFPSWNFLPAITGLKYRVEELHRKFEEIFNNIIEEHRTKHSSRKEKKMSSYEDLVDVLLRLQRDGNLEIPISDDCIKAVILDVFVAGTESARNIVIWAFSELMKNPRTLRKAQEEVRRIVNLGGNKTDHFRELNYMKCIIKETLRLHPPGPLLIPRESRASCEVNGFLIPSGTRVLTNAWAIGRDARYWGDDAEVFRPERFVEINDEVDFMGANFEFIPFGAGRRMCPGIGYGLATVELPLAHLLRDFDWELPHGMKPEELDMAEQFGAAVARRTDLCLLVPFPLRREGYYN</sequence>
<comment type="similarity">
    <text evidence="1 8">Belongs to the cytochrome P450 family.</text>
</comment>